<keyword evidence="2" id="KW-1185">Reference proteome</keyword>
<protein>
    <submittedName>
        <fullName evidence="1">Uncharacterized protein</fullName>
    </submittedName>
</protein>
<accession>A0ACC0BEZ5</accession>
<dbReference type="Proteomes" id="UP001060085">
    <property type="component" value="Linkage Group LG03"/>
</dbReference>
<comment type="caution">
    <text evidence="1">The sequence shown here is derived from an EMBL/GenBank/DDBJ whole genome shotgun (WGS) entry which is preliminary data.</text>
</comment>
<proteinExistence type="predicted"/>
<evidence type="ECO:0000313" key="1">
    <source>
        <dbReference type="EMBL" id="KAI5671193.1"/>
    </source>
</evidence>
<name>A0ACC0BEZ5_CATRO</name>
<reference evidence="2" key="1">
    <citation type="journal article" date="2023" name="Nat. Plants">
        <title>Single-cell RNA sequencing provides a high-resolution roadmap for understanding the multicellular compartmentation of specialized metabolism.</title>
        <authorList>
            <person name="Sun S."/>
            <person name="Shen X."/>
            <person name="Li Y."/>
            <person name="Li Y."/>
            <person name="Wang S."/>
            <person name="Li R."/>
            <person name="Zhang H."/>
            <person name="Shen G."/>
            <person name="Guo B."/>
            <person name="Wei J."/>
            <person name="Xu J."/>
            <person name="St-Pierre B."/>
            <person name="Chen S."/>
            <person name="Sun C."/>
        </authorList>
    </citation>
    <scope>NUCLEOTIDE SEQUENCE [LARGE SCALE GENOMIC DNA]</scope>
</reference>
<sequence length="335" mass="38461">MDSKAKDVIEDVRSHTTKFSYMHNPGQNKKASVSLSTEVMREHVHKRMEDGDSDFLTYLNAEYKSILDDPKPEFSIDGGDDPSYALFLSSLKNNGSSYVLEANENTGLTKPLIYMENEPNGEDENDLDSHAKTEVIELQSNYDCDYKLFFENMRLEGSNVIQQHKNGASVVYDGLIFLNSQTDDNVVSKKPKYTDAILHETTSKGVNVNNHYGSPQQTMCSSFRVQILEILRKPYDKEEHERLMQEITKRKPQHKHRDLRSGGVKFYPSDKMGKSLLDHHLVLKRKIEEAIAANDDVKQLNLLRGFFFWLQNIIDDESFIPWNDKECIDVQPEGS</sequence>
<gene>
    <name evidence="1" type="ORF">M9H77_11557</name>
</gene>
<dbReference type="EMBL" id="CM044703">
    <property type="protein sequence ID" value="KAI5671193.1"/>
    <property type="molecule type" value="Genomic_DNA"/>
</dbReference>
<evidence type="ECO:0000313" key="2">
    <source>
        <dbReference type="Proteomes" id="UP001060085"/>
    </source>
</evidence>
<organism evidence="1 2">
    <name type="scientific">Catharanthus roseus</name>
    <name type="common">Madagascar periwinkle</name>
    <name type="synonym">Vinca rosea</name>
    <dbReference type="NCBI Taxonomy" id="4058"/>
    <lineage>
        <taxon>Eukaryota</taxon>
        <taxon>Viridiplantae</taxon>
        <taxon>Streptophyta</taxon>
        <taxon>Embryophyta</taxon>
        <taxon>Tracheophyta</taxon>
        <taxon>Spermatophyta</taxon>
        <taxon>Magnoliopsida</taxon>
        <taxon>eudicotyledons</taxon>
        <taxon>Gunneridae</taxon>
        <taxon>Pentapetalae</taxon>
        <taxon>asterids</taxon>
        <taxon>lamiids</taxon>
        <taxon>Gentianales</taxon>
        <taxon>Apocynaceae</taxon>
        <taxon>Rauvolfioideae</taxon>
        <taxon>Vinceae</taxon>
        <taxon>Catharanthinae</taxon>
        <taxon>Catharanthus</taxon>
    </lineage>
</organism>